<evidence type="ECO:0000256" key="1">
    <source>
        <dbReference type="SAM" id="MobiDB-lite"/>
    </source>
</evidence>
<name>A0AA39H8C5_9BILA</name>
<reference evidence="2" key="1">
    <citation type="submission" date="2023-06" db="EMBL/GenBank/DDBJ databases">
        <title>Genomic analysis of the entomopathogenic nematode Steinernema hermaphroditum.</title>
        <authorList>
            <person name="Schwarz E.M."/>
            <person name="Heppert J.K."/>
            <person name="Baniya A."/>
            <person name="Schwartz H.T."/>
            <person name="Tan C.-H."/>
            <person name="Antoshechkin I."/>
            <person name="Sternberg P.W."/>
            <person name="Goodrich-Blair H."/>
            <person name="Dillman A.R."/>
        </authorList>
    </citation>
    <scope>NUCLEOTIDE SEQUENCE</scope>
    <source>
        <strain evidence="2">PS9179</strain>
        <tissue evidence="2">Whole animal</tissue>
    </source>
</reference>
<protein>
    <submittedName>
        <fullName evidence="2">Uncharacterized protein</fullName>
    </submittedName>
</protein>
<evidence type="ECO:0000313" key="2">
    <source>
        <dbReference type="EMBL" id="KAK0400138.1"/>
    </source>
</evidence>
<sequence length="245" mass="27434">MLYSSVYGIVKSWNCAFDANMNTQTPANSPDTNTFRRRVMTACSYRSAASSSSLPRSRIPQLMTRSASATPSRKGSVGRRCNRMVQSVSTSSDIQDGSCEQLAEQVASPLRISEVLLSRCHREASPVVPKYTSPCLTLPLNRVLFVRREQGEESESSVEDLGSLCSDDECDSDLMRKLSWTRNALGGRGRPTAEEVMRVKMSHLGFCRNCRYDQVLRIARHNKSFIKSSHSITCTIDCVQYYILH</sequence>
<gene>
    <name evidence="2" type="ORF">QR680_003373</name>
</gene>
<comment type="caution">
    <text evidence="2">The sequence shown here is derived from an EMBL/GenBank/DDBJ whole genome shotgun (WGS) entry which is preliminary data.</text>
</comment>
<dbReference type="AlphaFoldDB" id="A0AA39H8C5"/>
<dbReference type="Proteomes" id="UP001175271">
    <property type="component" value="Unassembled WGS sequence"/>
</dbReference>
<feature type="compositionally biased region" description="Polar residues" evidence="1">
    <location>
        <begin position="63"/>
        <end position="73"/>
    </location>
</feature>
<organism evidence="2 3">
    <name type="scientific">Steinernema hermaphroditum</name>
    <dbReference type="NCBI Taxonomy" id="289476"/>
    <lineage>
        <taxon>Eukaryota</taxon>
        <taxon>Metazoa</taxon>
        <taxon>Ecdysozoa</taxon>
        <taxon>Nematoda</taxon>
        <taxon>Chromadorea</taxon>
        <taxon>Rhabditida</taxon>
        <taxon>Tylenchina</taxon>
        <taxon>Panagrolaimomorpha</taxon>
        <taxon>Strongyloidoidea</taxon>
        <taxon>Steinernematidae</taxon>
        <taxon>Steinernema</taxon>
    </lineage>
</organism>
<proteinExistence type="predicted"/>
<dbReference type="EMBL" id="JAUCMV010000005">
    <property type="protein sequence ID" value="KAK0400138.1"/>
    <property type="molecule type" value="Genomic_DNA"/>
</dbReference>
<accession>A0AA39H8C5</accession>
<evidence type="ECO:0000313" key="3">
    <source>
        <dbReference type="Proteomes" id="UP001175271"/>
    </source>
</evidence>
<keyword evidence="3" id="KW-1185">Reference proteome</keyword>
<feature type="region of interest" description="Disordered" evidence="1">
    <location>
        <begin position="51"/>
        <end position="79"/>
    </location>
</feature>